<dbReference type="EMBL" id="LXQA010166545">
    <property type="protein sequence ID" value="MCI28554.1"/>
    <property type="molecule type" value="Genomic_DNA"/>
</dbReference>
<reference evidence="1 2" key="1">
    <citation type="journal article" date="2018" name="Front. Plant Sci.">
        <title>Red Clover (Trifolium pratense) and Zigzag Clover (T. medium) - A Picture of Genomic Similarities and Differences.</title>
        <authorList>
            <person name="Dluhosova J."/>
            <person name="Istvanek J."/>
            <person name="Nedelnik J."/>
            <person name="Repkova J."/>
        </authorList>
    </citation>
    <scope>NUCLEOTIDE SEQUENCE [LARGE SCALE GENOMIC DNA]</scope>
    <source>
        <strain evidence="2">cv. 10/8</strain>
        <tissue evidence="1">Leaf</tissue>
    </source>
</reference>
<feature type="non-terminal residue" evidence="1">
    <location>
        <position position="72"/>
    </location>
</feature>
<dbReference type="Proteomes" id="UP000265520">
    <property type="component" value="Unassembled WGS sequence"/>
</dbReference>
<keyword evidence="2" id="KW-1185">Reference proteome</keyword>
<organism evidence="1 2">
    <name type="scientific">Trifolium medium</name>
    <dbReference type="NCBI Taxonomy" id="97028"/>
    <lineage>
        <taxon>Eukaryota</taxon>
        <taxon>Viridiplantae</taxon>
        <taxon>Streptophyta</taxon>
        <taxon>Embryophyta</taxon>
        <taxon>Tracheophyta</taxon>
        <taxon>Spermatophyta</taxon>
        <taxon>Magnoliopsida</taxon>
        <taxon>eudicotyledons</taxon>
        <taxon>Gunneridae</taxon>
        <taxon>Pentapetalae</taxon>
        <taxon>rosids</taxon>
        <taxon>fabids</taxon>
        <taxon>Fabales</taxon>
        <taxon>Fabaceae</taxon>
        <taxon>Papilionoideae</taxon>
        <taxon>50 kb inversion clade</taxon>
        <taxon>NPAAA clade</taxon>
        <taxon>Hologalegina</taxon>
        <taxon>IRL clade</taxon>
        <taxon>Trifolieae</taxon>
        <taxon>Trifolium</taxon>
    </lineage>
</organism>
<sequence>MEQALIGALNLVSRNLPLPPELFNTVSSICYGSEPKPLPLNSDVDASNSTQDDDLLTELQDALSKQRPNCSS</sequence>
<comment type="caution">
    <text evidence="1">The sequence shown here is derived from an EMBL/GenBank/DDBJ whole genome shotgun (WGS) entry which is preliminary data.</text>
</comment>
<proteinExistence type="predicted"/>
<dbReference type="AlphaFoldDB" id="A0A392QXH3"/>
<protein>
    <submittedName>
        <fullName evidence="1">Transcription regulatory protein SNF2-like</fullName>
    </submittedName>
</protein>
<evidence type="ECO:0000313" key="1">
    <source>
        <dbReference type="EMBL" id="MCI28554.1"/>
    </source>
</evidence>
<name>A0A392QXH3_9FABA</name>
<accession>A0A392QXH3</accession>
<evidence type="ECO:0000313" key="2">
    <source>
        <dbReference type="Proteomes" id="UP000265520"/>
    </source>
</evidence>